<keyword evidence="1" id="KW-0732">Signal</keyword>
<proteinExistence type="predicted"/>
<comment type="caution">
    <text evidence="2">The sequence shown here is derived from an EMBL/GenBank/DDBJ whole genome shotgun (WGS) entry which is preliminary data.</text>
</comment>
<evidence type="ECO:0000256" key="1">
    <source>
        <dbReference type="SAM" id="SignalP"/>
    </source>
</evidence>
<organism evidence="2 3">
    <name type="scientific">Trifolium medium</name>
    <dbReference type="NCBI Taxonomy" id="97028"/>
    <lineage>
        <taxon>Eukaryota</taxon>
        <taxon>Viridiplantae</taxon>
        <taxon>Streptophyta</taxon>
        <taxon>Embryophyta</taxon>
        <taxon>Tracheophyta</taxon>
        <taxon>Spermatophyta</taxon>
        <taxon>Magnoliopsida</taxon>
        <taxon>eudicotyledons</taxon>
        <taxon>Gunneridae</taxon>
        <taxon>Pentapetalae</taxon>
        <taxon>rosids</taxon>
        <taxon>fabids</taxon>
        <taxon>Fabales</taxon>
        <taxon>Fabaceae</taxon>
        <taxon>Papilionoideae</taxon>
        <taxon>50 kb inversion clade</taxon>
        <taxon>NPAAA clade</taxon>
        <taxon>Hologalegina</taxon>
        <taxon>IRL clade</taxon>
        <taxon>Trifolieae</taxon>
        <taxon>Trifolium</taxon>
    </lineage>
</organism>
<dbReference type="AlphaFoldDB" id="A0A392RKU5"/>
<dbReference type="Proteomes" id="UP000265520">
    <property type="component" value="Unassembled WGS sequence"/>
</dbReference>
<sequence>MNAHLETGCIVLMLWCLWKRCNEKIWKDEEKQPIVSIHQTRELFCQWQQVRAGAD</sequence>
<feature type="non-terminal residue" evidence="2">
    <location>
        <position position="55"/>
    </location>
</feature>
<accession>A0A392RKU5</accession>
<name>A0A392RKU5_9FABA</name>
<evidence type="ECO:0000313" key="3">
    <source>
        <dbReference type="Proteomes" id="UP000265520"/>
    </source>
</evidence>
<protein>
    <submittedName>
        <fullName evidence="2">Uncharacterized protein</fullName>
    </submittedName>
</protein>
<feature type="signal peptide" evidence="1">
    <location>
        <begin position="1"/>
        <end position="23"/>
    </location>
</feature>
<dbReference type="EMBL" id="LXQA010233619">
    <property type="protein sequence ID" value="MCI36420.1"/>
    <property type="molecule type" value="Genomic_DNA"/>
</dbReference>
<keyword evidence="3" id="KW-1185">Reference proteome</keyword>
<reference evidence="2 3" key="1">
    <citation type="journal article" date="2018" name="Front. Plant Sci.">
        <title>Red Clover (Trifolium pratense) and Zigzag Clover (T. medium) - A Picture of Genomic Similarities and Differences.</title>
        <authorList>
            <person name="Dluhosova J."/>
            <person name="Istvanek J."/>
            <person name="Nedelnik J."/>
            <person name="Repkova J."/>
        </authorList>
    </citation>
    <scope>NUCLEOTIDE SEQUENCE [LARGE SCALE GENOMIC DNA]</scope>
    <source>
        <strain evidence="3">cv. 10/8</strain>
        <tissue evidence="2">Leaf</tissue>
    </source>
</reference>
<evidence type="ECO:0000313" key="2">
    <source>
        <dbReference type="EMBL" id="MCI36420.1"/>
    </source>
</evidence>
<feature type="chain" id="PRO_5017230061" evidence="1">
    <location>
        <begin position="24"/>
        <end position="55"/>
    </location>
</feature>